<dbReference type="OMA" id="VGACTIV"/>
<reference evidence="10 11" key="1">
    <citation type="journal article" date="2009" name="Science">
        <title>Green evolution and dynamic adaptations revealed by genomes of the marine picoeukaryotes Micromonas.</title>
        <authorList>
            <person name="Worden A.Z."/>
            <person name="Lee J.H."/>
            <person name="Mock T."/>
            <person name="Rouze P."/>
            <person name="Simmons M.P."/>
            <person name="Aerts A.L."/>
            <person name="Allen A.E."/>
            <person name="Cuvelier M.L."/>
            <person name="Derelle E."/>
            <person name="Everett M.V."/>
            <person name="Foulon E."/>
            <person name="Grimwood J."/>
            <person name="Gundlach H."/>
            <person name="Henrissat B."/>
            <person name="Napoli C."/>
            <person name="McDonald S.M."/>
            <person name="Parker M.S."/>
            <person name="Rombauts S."/>
            <person name="Salamov A."/>
            <person name="Von Dassow P."/>
            <person name="Badger J.H."/>
            <person name="Coutinho P.M."/>
            <person name="Demir E."/>
            <person name="Dubchak I."/>
            <person name="Gentemann C."/>
            <person name="Eikrem W."/>
            <person name="Gready J.E."/>
            <person name="John U."/>
            <person name="Lanier W."/>
            <person name="Lindquist E.A."/>
            <person name="Lucas S."/>
            <person name="Mayer K.F."/>
            <person name="Moreau H."/>
            <person name="Not F."/>
            <person name="Otillar R."/>
            <person name="Panaud O."/>
            <person name="Pangilinan J."/>
            <person name="Paulsen I."/>
            <person name="Piegu B."/>
            <person name="Poliakov A."/>
            <person name="Robbens S."/>
            <person name="Schmutz J."/>
            <person name="Toulza E."/>
            <person name="Wyss T."/>
            <person name="Zelensky A."/>
            <person name="Zhou K."/>
            <person name="Armbrust E.V."/>
            <person name="Bhattacharya D."/>
            <person name="Goodenough U.W."/>
            <person name="Van de Peer Y."/>
            <person name="Grigoriev I.V."/>
        </authorList>
    </citation>
    <scope>NUCLEOTIDE SEQUENCE [LARGE SCALE GENOMIC DNA]</scope>
    <source>
        <strain evidence="10 11">CCMP1545</strain>
    </source>
</reference>
<evidence type="ECO:0000256" key="2">
    <source>
        <dbReference type="ARBA" id="ARBA00007441"/>
    </source>
</evidence>
<sequence>MASAAASKASFLGGVEPSPPDPILGVSVAFRACDDPNKLNLGVGAYRTEELQPYVLEVVREAERRMIAAGHDKEYLPMQGLAEFCGATAELLLGKGHPAIAEKRVATIQSLSGTGSLRVGAAFIAKFLPGKAVYLPSPTWGNHKNILADSGVEWREYAYYDASTVGLDLAGFLKSIDDAQEGSIFMLHGCAHNPTGVDPTLAEWRQIADAMQKKNHVAFFDVAYQGFASGSLVEDAAAPRLFAEMGMEFFCAQSYSKNLGLYAERIGALNAVLNDATAATNTLSQMNRIARAMYSNPPVHGARIAATVINDPELFQARSRWNDEMGTMAGRIKTVRRELFEELTRLNPDKDWSFVTRQIGMFSFTGLSPAQVERMTGTHKIFMTKDGRISLAGLSSAKVKYLANAIDDSFRNA</sequence>
<dbReference type="KEGG" id="mpp:MICPUCDRAFT_30404"/>
<dbReference type="STRING" id="564608.C1N9D2"/>
<dbReference type="InterPro" id="IPR004839">
    <property type="entry name" value="Aminotransferase_I/II_large"/>
</dbReference>
<dbReference type="InterPro" id="IPR000796">
    <property type="entry name" value="Asp_trans"/>
</dbReference>
<dbReference type="SUPFAM" id="SSF53383">
    <property type="entry name" value="PLP-dependent transferases"/>
    <property type="match status" value="1"/>
</dbReference>
<keyword evidence="5 8" id="KW-0808">Transferase</keyword>
<dbReference type="eggNOG" id="KOG1411">
    <property type="taxonomic scope" value="Eukaryota"/>
</dbReference>
<dbReference type="InterPro" id="IPR015424">
    <property type="entry name" value="PyrdxlP-dep_Trfase"/>
</dbReference>
<feature type="domain" description="Aminotransferase class I/classII large" evidence="9">
    <location>
        <begin position="37"/>
        <end position="406"/>
    </location>
</feature>
<dbReference type="PANTHER" id="PTHR11879">
    <property type="entry name" value="ASPARTATE AMINOTRANSFERASE"/>
    <property type="match status" value="1"/>
</dbReference>
<dbReference type="FunFam" id="3.90.1150.10:FF:000001">
    <property type="entry name" value="Aspartate aminotransferase"/>
    <property type="match status" value="1"/>
</dbReference>
<evidence type="ECO:0000256" key="8">
    <source>
        <dbReference type="RuleBase" id="RU000480"/>
    </source>
</evidence>
<dbReference type="GO" id="GO:0030170">
    <property type="term" value="F:pyridoxal phosphate binding"/>
    <property type="evidence" value="ECO:0007669"/>
    <property type="project" value="InterPro"/>
</dbReference>
<dbReference type="PROSITE" id="PS00105">
    <property type="entry name" value="AA_TRANSFER_CLASS_1"/>
    <property type="match status" value="1"/>
</dbReference>
<dbReference type="CDD" id="cd00609">
    <property type="entry name" value="AAT_like"/>
    <property type="match status" value="1"/>
</dbReference>
<dbReference type="Proteomes" id="UP000001876">
    <property type="component" value="Unassembled WGS sequence"/>
</dbReference>
<dbReference type="PANTHER" id="PTHR11879:SF46">
    <property type="entry name" value="ASPARTATE AMINOTRANSFERASE, CYTOPLASMIC"/>
    <property type="match status" value="1"/>
</dbReference>
<dbReference type="Gene3D" id="3.40.640.10">
    <property type="entry name" value="Type I PLP-dependent aspartate aminotransferase-like (Major domain)"/>
    <property type="match status" value="1"/>
</dbReference>
<evidence type="ECO:0000256" key="3">
    <source>
        <dbReference type="ARBA" id="ARBA00011738"/>
    </source>
</evidence>
<comment type="similarity">
    <text evidence="2">Belongs to the class-I pyridoxal-phosphate-dependent aminotransferase family.</text>
</comment>
<dbReference type="AlphaFoldDB" id="C1N9D2"/>
<evidence type="ECO:0000256" key="5">
    <source>
        <dbReference type="ARBA" id="ARBA00022679"/>
    </source>
</evidence>
<dbReference type="InterPro" id="IPR015422">
    <property type="entry name" value="PyrdxlP-dep_Trfase_small"/>
</dbReference>
<organism evidence="11">
    <name type="scientific">Micromonas pusilla (strain CCMP1545)</name>
    <name type="common">Picoplanktonic green alga</name>
    <dbReference type="NCBI Taxonomy" id="564608"/>
    <lineage>
        <taxon>Eukaryota</taxon>
        <taxon>Viridiplantae</taxon>
        <taxon>Chlorophyta</taxon>
        <taxon>Mamiellophyceae</taxon>
        <taxon>Mamiellales</taxon>
        <taxon>Mamiellaceae</taxon>
        <taxon>Micromonas</taxon>
    </lineage>
</organism>
<comment type="miscellaneous">
    <text evidence="8">In eukaryotes there are cytoplasmic, mitochondrial and chloroplastic isozymes.</text>
</comment>
<accession>C1N9D2</accession>
<dbReference type="FunFam" id="3.40.640.10:FF:000015">
    <property type="entry name" value="Aspartate aminotransferase"/>
    <property type="match status" value="1"/>
</dbReference>
<keyword evidence="4 8" id="KW-0032">Aminotransferase</keyword>
<keyword evidence="6" id="KW-0663">Pyridoxal phosphate</keyword>
<evidence type="ECO:0000259" key="9">
    <source>
        <dbReference type="Pfam" id="PF00155"/>
    </source>
</evidence>
<dbReference type="GeneID" id="9689875"/>
<dbReference type="GO" id="GO:0006520">
    <property type="term" value="P:amino acid metabolic process"/>
    <property type="evidence" value="ECO:0007669"/>
    <property type="project" value="InterPro"/>
</dbReference>
<dbReference type="Pfam" id="PF00155">
    <property type="entry name" value="Aminotran_1_2"/>
    <property type="match status" value="1"/>
</dbReference>
<evidence type="ECO:0000256" key="7">
    <source>
        <dbReference type="ARBA" id="ARBA00049185"/>
    </source>
</evidence>
<dbReference type="PRINTS" id="PR00799">
    <property type="entry name" value="TRANSAMINASE"/>
</dbReference>
<comment type="subunit">
    <text evidence="3 8">Homodimer.</text>
</comment>
<comment type="cofactor">
    <cofactor evidence="1">
        <name>pyridoxal 5'-phosphate</name>
        <dbReference type="ChEBI" id="CHEBI:597326"/>
    </cofactor>
</comment>
<comment type="catalytic activity">
    <reaction evidence="7 8">
        <text>L-aspartate + 2-oxoglutarate = oxaloacetate + L-glutamate</text>
        <dbReference type="Rhea" id="RHEA:21824"/>
        <dbReference type="ChEBI" id="CHEBI:16452"/>
        <dbReference type="ChEBI" id="CHEBI:16810"/>
        <dbReference type="ChEBI" id="CHEBI:29985"/>
        <dbReference type="ChEBI" id="CHEBI:29991"/>
        <dbReference type="EC" id="2.6.1.1"/>
    </reaction>
</comment>
<dbReference type="RefSeq" id="XP_003064597.1">
    <property type="nucleotide sequence ID" value="XM_003064551.1"/>
</dbReference>
<dbReference type="EC" id="2.6.1.1" evidence="8"/>
<dbReference type="InterPro" id="IPR015421">
    <property type="entry name" value="PyrdxlP-dep_Trfase_major"/>
</dbReference>
<evidence type="ECO:0000256" key="1">
    <source>
        <dbReference type="ARBA" id="ARBA00001933"/>
    </source>
</evidence>
<dbReference type="GO" id="GO:0004069">
    <property type="term" value="F:L-aspartate:2-oxoglutarate aminotransferase activity"/>
    <property type="evidence" value="ECO:0007669"/>
    <property type="project" value="UniProtKB-EC"/>
</dbReference>
<dbReference type="InterPro" id="IPR004838">
    <property type="entry name" value="NHTrfase_class1_PyrdxlP-BS"/>
</dbReference>
<dbReference type="Gene3D" id="3.90.1150.10">
    <property type="entry name" value="Aspartate Aminotransferase, domain 1"/>
    <property type="match status" value="1"/>
</dbReference>
<dbReference type="NCBIfam" id="NF006719">
    <property type="entry name" value="PRK09257.1"/>
    <property type="match status" value="1"/>
</dbReference>
<dbReference type="EMBL" id="GG663751">
    <property type="protein sequence ID" value="EEH51502.1"/>
    <property type="molecule type" value="Genomic_DNA"/>
</dbReference>
<protein>
    <recommendedName>
        <fullName evidence="8">Aspartate aminotransferase</fullName>
        <ecNumber evidence="8">2.6.1.1</ecNumber>
    </recommendedName>
</protein>
<evidence type="ECO:0000256" key="4">
    <source>
        <dbReference type="ARBA" id="ARBA00022576"/>
    </source>
</evidence>
<evidence type="ECO:0000313" key="10">
    <source>
        <dbReference type="EMBL" id="EEH51502.1"/>
    </source>
</evidence>
<proteinExistence type="inferred from homology"/>
<evidence type="ECO:0000313" key="11">
    <source>
        <dbReference type="Proteomes" id="UP000001876"/>
    </source>
</evidence>
<gene>
    <name evidence="10" type="primary">ASP1</name>
    <name evidence="10" type="ORF">MICPUCDRAFT_30404</name>
</gene>
<dbReference type="OrthoDB" id="6752799at2759"/>
<keyword evidence="11" id="KW-1185">Reference proteome</keyword>
<evidence type="ECO:0000256" key="6">
    <source>
        <dbReference type="ARBA" id="ARBA00022898"/>
    </source>
</evidence>
<name>C1N9D2_MICPC</name>